<evidence type="ECO:0000313" key="1">
    <source>
        <dbReference type="EMBL" id="GAG03596.1"/>
    </source>
</evidence>
<reference evidence="1" key="1">
    <citation type="journal article" date="2014" name="Front. Microbiol.">
        <title>High frequency of phylogenetically diverse reductive dehalogenase-homologous genes in deep subseafloor sedimentary metagenomes.</title>
        <authorList>
            <person name="Kawai M."/>
            <person name="Futagami T."/>
            <person name="Toyoda A."/>
            <person name="Takaki Y."/>
            <person name="Nishi S."/>
            <person name="Hori S."/>
            <person name="Arai W."/>
            <person name="Tsubouchi T."/>
            <person name="Morono Y."/>
            <person name="Uchiyama I."/>
            <person name="Ito T."/>
            <person name="Fujiyama A."/>
            <person name="Inagaki F."/>
            <person name="Takami H."/>
        </authorList>
    </citation>
    <scope>NUCLEOTIDE SEQUENCE</scope>
    <source>
        <strain evidence="1">Expedition CK06-06</strain>
    </source>
</reference>
<feature type="non-terminal residue" evidence="1">
    <location>
        <position position="1"/>
    </location>
</feature>
<name>X0VSS7_9ZZZZ</name>
<sequence length="32" mass="3631">RRRLGLPVCDVIRDGPDELVDAVLQLKQTLNK</sequence>
<proteinExistence type="predicted"/>
<protein>
    <submittedName>
        <fullName evidence="1">Uncharacterized protein</fullName>
    </submittedName>
</protein>
<comment type="caution">
    <text evidence="1">The sequence shown here is derived from an EMBL/GenBank/DDBJ whole genome shotgun (WGS) entry which is preliminary data.</text>
</comment>
<gene>
    <name evidence="1" type="ORF">S01H1_45890</name>
</gene>
<organism evidence="1">
    <name type="scientific">marine sediment metagenome</name>
    <dbReference type="NCBI Taxonomy" id="412755"/>
    <lineage>
        <taxon>unclassified sequences</taxon>
        <taxon>metagenomes</taxon>
        <taxon>ecological metagenomes</taxon>
    </lineage>
</organism>
<dbReference type="EMBL" id="BARS01029359">
    <property type="protein sequence ID" value="GAG03596.1"/>
    <property type="molecule type" value="Genomic_DNA"/>
</dbReference>
<dbReference type="AlphaFoldDB" id="X0VSS7"/>
<accession>X0VSS7</accession>